<accession>K6YW66</accession>
<evidence type="ECO:0000313" key="2">
    <source>
        <dbReference type="EMBL" id="GAC28236.1"/>
    </source>
</evidence>
<keyword evidence="1" id="KW-1133">Transmembrane helix</keyword>
<dbReference type="AlphaFoldDB" id="K6YW66"/>
<proteinExistence type="predicted"/>
<keyword evidence="1" id="KW-0472">Membrane</keyword>
<organism evidence="2 3">
    <name type="scientific">Brumicola pallidula DSM 14239 = ACAM 615</name>
    <dbReference type="NCBI Taxonomy" id="1121922"/>
    <lineage>
        <taxon>Bacteria</taxon>
        <taxon>Pseudomonadati</taxon>
        <taxon>Pseudomonadota</taxon>
        <taxon>Gammaproteobacteria</taxon>
        <taxon>Alteromonadales</taxon>
        <taxon>Alteromonadaceae</taxon>
        <taxon>Brumicola</taxon>
    </lineage>
</organism>
<evidence type="ECO:0000313" key="3">
    <source>
        <dbReference type="Proteomes" id="UP000006251"/>
    </source>
</evidence>
<gene>
    <name evidence="2" type="ORF">GPAL_1363</name>
</gene>
<dbReference type="Proteomes" id="UP000006251">
    <property type="component" value="Unassembled WGS sequence"/>
</dbReference>
<dbReference type="EMBL" id="BAEQ01000023">
    <property type="protein sequence ID" value="GAC28236.1"/>
    <property type="molecule type" value="Genomic_DNA"/>
</dbReference>
<evidence type="ECO:0000256" key="1">
    <source>
        <dbReference type="SAM" id="Phobius"/>
    </source>
</evidence>
<comment type="caution">
    <text evidence="2">The sequence shown here is derived from an EMBL/GenBank/DDBJ whole genome shotgun (WGS) entry which is preliminary data.</text>
</comment>
<feature type="transmembrane region" description="Helical" evidence="1">
    <location>
        <begin position="6"/>
        <end position="26"/>
    </location>
</feature>
<sequence length="40" mass="4833">MPLHFLLIFMLLCLLSDEFLFGLYLLRLNLFAQHPIWRAL</sequence>
<reference evidence="3" key="1">
    <citation type="journal article" date="2014" name="Environ. Microbiol.">
        <title>Comparative genomics of the marine bacterial genus Glaciecola reveals the high degree of genomic diversity and genomic characteristic for cold adaptation.</title>
        <authorList>
            <person name="Qin Q.L."/>
            <person name="Xie B.B."/>
            <person name="Yu Y."/>
            <person name="Shu Y.L."/>
            <person name="Rong J.C."/>
            <person name="Zhang Y.J."/>
            <person name="Zhao D.L."/>
            <person name="Chen X.L."/>
            <person name="Zhang X.Y."/>
            <person name="Chen B."/>
            <person name="Zhou B.C."/>
            <person name="Zhang Y.Z."/>
        </authorList>
    </citation>
    <scope>NUCLEOTIDE SEQUENCE [LARGE SCALE GENOMIC DNA]</scope>
    <source>
        <strain evidence="3">ACAM 615</strain>
    </source>
</reference>
<protein>
    <submittedName>
        <fullName evidence="2">Uncharacterized protein</fullName>
    </submittedName>
</protein>
<keyword evidence="3" id="KW-1185">Reference proteome</keyword>
<keyword evidence="1" id="KW-0812">Transmembrane</keyword>
<name>K6YW66_9ALTE</name>